<dbReference type="EMBL" id="RKRE01000003">
    <property type="protein sequence ID" value="RPF42842.1"/>
    <property type="molecule type" value="Genomic_DNA"/>
</dbReference>
<dbReference type="SUPFAM" id="SSF63848">
    <property type="entry name" value="Cell-division inhibitor MinC, C-terminal domain"/>
    <property type="match status" value="1"/>
</dbReference>
<dbReference type="GO" id="GO:0000902">
    <property type="term" value="P:cell morphogenesis"/>
    <property type="evidence" value="ECO:0007669"/>
    <property type="project" value="InterPro"/>
</dbReference>
<evidence type="ECO:0000256" key="2">
    <source>
        <dbReference type="ARBA" id="ARBA00023210"/>
    </source>
</evidence>
<dbReference type="Proteomes" id="UP000282654">
    <property type="component" value="Unassembled WGS sequence"/>
</dbReference>
<gene>
    <name evidence="7" type="ORF">EDD75_1955</name>
</gene>
<comment type="subunit">
    <text evidence="4">Interacts with MinD and FtsZ.</text>
</comment>
<sequence length="178" mass="18683">MALESGAGSWTVGQQEKQTILISRTLRSGQSVFYPGNVVIIGDVNPGAQVTATGDVIVVGALRGMVHAGAGGDEGAMVVAFRLEPTQLRIANHISRPPEGMIPAKQPEVARIKNGVVTIEAYVPGGERAGNAPRFALSPKGGQPEREEWRGASGEGQEDVLPGKFNGGEDKEWVKSLS</sequence>
<feature type="domain" description="Septum formation inhibitor MinC C-terminal" evidence="6">
    <location>
        <begin position="22"/>
        <end position="119"/>
    </location>
</feature>
<evidence type="ECO:0000256" key="4">
    <source>
        <dbReference type="ARBA" id="ARBA00046874"/>
    </source>
</evidence>
<dbReference type="InterPro" id="IPR005526">
    <property type="entry name" value="Septum_form_inhib_MinC_C"/>
</dbReference>
<organism evidence="7 8">
    <name type="scientific">Thermodesulfitimonas autotrophica</name>
    <dbReference type="NCBI Taxonomy" id="1894989"/>
    <lineage>
        <taxon>Bacteria</taxon>
        <taxon>Bacillati</taxon>
        <taxon>Bacillota</taxon>
        <taxon>Clostridia</taxon>
        <taxon>Thermoanaerobacterales</taxon>
        <taxon>Thermoanaerobacteraceae</taxon>
        <taxon>Thermodesulfitimonas</taxon>
    </lineage>
</organism>
<dbReference type="OrthoDB" id="9790810at2"/>
<keyword evidence="2" id="KW-0717">Septation</keyword>
<keyword evidence="1" id="KW-0132">Cell division</keyword>
<dbReference type="InterPro" id="IPR016098">
    <property type="entry name" value="CAP/MinC_C"/>
</dbReference>
<dbReference type="GO" id="GO:1901891">
    <property type="term" value="P:regulation of cell septum assembly"/>
    <property type="evidence" value="ECO:0007669"/>
    <property type="project" value="InterPro"/>
</dbReference>
<evidence type="ECO:0000259" key="6">
    <source>
        <dbReference type="Pfam" id="PF03775"/>
    </source>
</evidence>
<evidence type="ECO:0000313" key="7">
    <source>
        <dbReference type="EMBL" id="RPF42842.1"/>
    </source>
</evidence>
<dbReference type="Pfam" id="PF03775">
    <property type="entry name" value="MinC_C"/>
    <property type="match status" value="1"/>
</dbReference>
<dbReference type="Gene3D" id="2.160.20.70">
    <property type="match status" value="1"/>
</dbReference>
<proteinExistence type="predicted"/>
<evidence type="ECO:0000256" key="5">
    <source>
        <dbReference type="SAM" id="MobiDB-lite"/>
    </source>
</evidence>
<dbReference type="PANTHER" id="PTHR34108">
    <property type="entry name" value="SEPTUM SITE-DETERMINING PROTEIN MINC"/>
    <property type="match status" value="1"/>
</dbReference>
<dbReference type="AlphaFoldDB" id="A0A3N5B219"/>
<evidence type="ECO:0000256" key="1">
    <source>
        <dbReference type="ARBA" id="ARBA00022618"/>
    </source>
</evidence>
<keyword evidence="8" id="KW-1185">Reference proteome</keyword>
<evidence type="ECO:0000313" key="8">
    <source>
        <dbReference type="Proteomes" id="UP000282654"/>
    </source>
</evidence>
<dbReference type="InterPro" id="IPR036145">
    <property type="entry name" value="MinC_C_sf"/>
</dbReference>
<feature type="region of interest" description="Disordered" evidence="5">
    <location>
        <begin position="130"/>
        <end position="178"/>
    </location>
</feature>
<protein>
    <submittedName>
        <fullName evidence="7">Septum site-determining protein MinC</fullName>
    </submittedName>
</protein>
<keyword evidence="3" id="KW-0131">Cell cycle</keyword>
<reference evidence="7 8" key="1">
    <citation type="submission" date="2018-11" db="EMBL/GenBank/DDBJ databases">
        <title>Genomic Encyclopedia of Type Strains, Phase IV (KMG-IV): sequencing the most valuable type-strain genomes for metagenomic binning, comparative biology and taxonomic classification.</title>
        <authorList>
            <person name="Goeker M."/>
        </authorList>
    </citation>
    <scope>NUCLEOTIDE SEQUENCE [LARGE SCALE GENOMIC DNA]</scope>
    <source>
        <strain evidence="7 8">DSM 102936</strain>
    </source>
</reference>
<feature type="compositionally biased region" description="Basic and acidic residues" evidence="5">
    <location>
        <begin position="167"/>
        <end position="178"/>
    </location>
</feature>
<dbReference type="InterPro" id="IPR013033">
    <property type="entry name" value="MinC"/>
</dbReference>
<dbReference type="GO" id="GO:0000917">
    <property type="term" value="P:division septum assembly"/>
    <property type="evidence" value="ECO:0007669"/>
    <property type="project" value="UniProtKB-KW"/>
</dbReference>
<comment type="caution">
    <text evidence="7">The sequence shown here is derived from an EMBL/GenBank/DDBJ whole genome shotgun (WGS) entry which is preliminary data.</text>
</comment>
<name>A0A3N5B219_9THEO</name>
<accession>A0A3N5B219</accession>
<evidence type="ECO:0000256" key="3">
    <source>
        <dbReference type="ARBA" id="ARBA00023306"/>
    </source>
</evidence>
<dbReference type="PANTHER" id="PTHR34108:SF1">
    <property type="entry name" value="SEPTUM SITE-DETERMINING PROTEIN MINC"/>
    <property type="match status" value="1"/>
</dbReference>
<dbReference type="RefSeq" id="WP_123931490.1">
    <property type="nucleotide sequence ID" value="NZ_RKRE01000003.1"/>
</dbReference>